<dbReference type="SMART" id="SM00289">
    <property type="entry name" value="WR1"/>
    <property type="match status" value="3"/>
</dbReference>
<evidence type="ECO:0008006" key="8">
    <source>
        <dbReference type="Google" id="ProtNLM"/>
    </source>
</evidence>
<feature type="domain" description="Thyroglobulin type-1" evidence="3">
    <location>
        <begin position="281"/>
        <end position="341"/>
    </location>
</feature>
<dbReference type="PROSITE" id="PS51252">
    <property type="entry name" value="ANTISTASIN"/>
    <property type="match status" value="1"/>
</dbReference>
<dbReference type="PRINTS" id="PR00003">
    <property type="entry name" value="4DISULPHCORE"/>
</dbReference>
<keyword evidence="1" id="KW-1015">Disulfide bond</keyword>
<dbReference type="PROSITE" id="PS51162">
    <property type="entry name" value="THYROGLOBULIN_1_2"/>
    <property type="match status" value="2"/>
</dbReference>
<dbReference type="AlphaFoldDB" id="A0A016TMX8"/>
<feature type="domain" description="WAP" evidence="5">
    <location>
        <begin position="2"/>
        <end position="53"/>
    </location>
</feature>
<dbReference type="InterPro" id="IPR006150">
    <property type="entry name" value="Cys_repeat_1"/>
</dbReference>
<dbReference type="GO" id="GO:0005615">
    <property type="term" value="C:extracellular space"/>
    <property type="evidence" value="ECO:0007669"/>
    <property type="project" value="TreeGrafter"/>
</dbReference>
<keyword evidence="7" id="KW-1185">Reference proteome</keyword>
<protein>
    <recommendedName>
        <fullName evidence="8">WAP-type 'four-disulfide core</fullName>
    </recommendedName>
</protein>
<evidence type="ECO:0000259" key="3">
    <source>
        <dbReference type="PROSITE" id="PS51162"/>
    </source>
</evidence>
<dbReference type="InterPro" id="IPR008197">
    <property type="entry name" value="WAP_dom"/>
</dbReference>
<dbReference type="InterPro" id="IPR036645">
    <property type="entry name" value="Elafin-like_sf"/>
</dbReference>
<dbReference type="InterPro" id="IPR050514">
    <property type="entry name" value="WAP_four-disulfide_core"/>
</dbReference>
<dbReference type="EMBL" id="JARK01001424">
    <property type="protein sequence ID" value="EYC04364.1"/>
    <property type="molecule type" value="Genomic_DNA"/>
</dbReference>
<dbReference type="SMART" id="SM00217">
    <property type="entry name" value="WAP"/>
    <property type="match status" value="3"/>
</dbReference>
<dbReference type="PROSITE" id="PS51390">
    <property type="entry name" value="WAP"/>
    <property type="match status" value="3"/>
</dbReference>
<evidence type="ECO:0000256" key="1">
    <source>
        <dbReference type="ARBA" id="ARBA00023157"/>
    </source>
</evidence>
<evidence type="ECO:0000313" key="6">
    <source>
        <dbReference type="EMBL" id="EYC04364.1"/>
    </source>
</evidence>
<dbReference type="InterPro" id="IPR004094">
    <property type="entry name" value="Antistasin-like"/>
</dbReference>
<accession>A0A016TMX8</accession>
<sequence>MLSSLAADCPSSVEKSLVEKITNCSSTCESDDDCAGMKRCCRVGCSTQCLYPVRTTPCFHAALTAELYEIRKLRRCDRAGKFEPIQCDDDGCFCVDIDNGEEIAGTRTSEDAPNCKGVLNLCPRGEPFISPVGVVETCSAKDQCPSDFWCHQIGFSSSGLCCPLPSRTVHVGSCPSATPLLDRASVCRFDCRADDDCSFGEKCCYDGCGMHCKETSPSASGGDGEDKKQPVVKPGVCPYFDERQCTDKSQSNQCGSDEDCAGVQKCCSDGCAKKCLYPESNSACMQAKGALQMIGQSSRIQCRPDGSFEEVQCDADYCWCVNQFGVEVEGTRTSDDIAPNCRAPRKCPLPLCTHDVSCKFGMKKDSNGCDTCECSSPCDGVVCPDTSVCVPAPVECVAGPCPEVNVSISIVRKGFSIKQNQRDIRIRAISGP</sequence>
<dbReference type="OrthoDB" id="5806506at2759"/>
<evidence type="ECO:0000259" key="5">
    <source>
        <dbReference type="PROSITE" id="PS51390"/>
    </source>
</evidence>
<dbReference type="CDD" id="cd00191">
    <property type="entry name" value="TY"/>
    <property type="match status" value="2"/>
</dbReference>
<dbReference type="Pfam" id="PF00095">
    <property type="entry name" value="WAP"/>
    <property type="match status" value="3"/>
</dbReference>
<feature type="domain" description="Thyroglobulin type-1" evidence="3">
    <location>
        <begin position="25"/>
        <end position="115"/>
    </location>
</feature>
<organism evidence="6 7">
    <name type="scientific">Ancylostoma ceylanicum</name>
    <dbReference type="NCBI Taxonomy" id="53326"/>
    <lineage>
        <taxon>Eukaryota</taxon>
        <taxon>Metazoa</taxon>
        <taxon>Ecdysozoa</taxon>
        <taxon>Nematoda</taxon>
        <taxon>Chromadorea</taxon>
        <taxon>Rhabditida</taxon>
        <taxon>Rhabditina</taxon>
        <taxon>Rhabditomorpha</taxon>
        <taxon>Strongyloidea</taxon>
        <taxon>Ancylostomatidae</taxon>
        <taxon>Ancylostomatinae</taxon>
        <taxon>Ancylostoma</taxon>
    </lineage>
</organism>
<dbReference type="STRING" id="53326.A0A016TMX8"/>
<dbReference type="GO" id="GO:0004867">
    <property type="term" value="F:serine-type endopeptidase inhibitor activity"/>
    <property type="evidence" value="ECO:0007669"/>
    <property type="project" value="InterPro"/>
</dbReference>
<name>A0A016TMX8_9BILA</name>
<proteinExistence type="predicted"/>
<evidence type="ECO:0000256" key="2">
    <source>
        <dbReference type="PROSITE-ProRule" id="PRU00500"/>
    </source>
</evidence>
<dbReference type="SMART" id="SM00211">
    <property type="entry name" value="TY"/>
    <property type="match status" value="2"/>
</dbReference>
<reference evidence="7" key="1">
    <citation type="journal article" date="2015" name="Nat. Genet.">
        <title>The genome and transcriptome of the zoonotic hookworm Ancylostoma ceylanicum identify infection-specific gene families.</title>
        <authorList>
            <person name="Schwarz E.M."/>
            <person name="Hu Y."/>
            <person name="Antoshechkin I."/>
            <person name="Miller M.M."/>
            <person name="Sternberg P.W."/>
            <person name="Aroian R.V."/>
        </authorList>
    </citation>
    <scope>NUCLEOTIDE SEQUENCE</scope>
    <source>
        <strain evidence="7">HY135</strain>
    </source>
</reference>
<feature type="domain" description="WAP" evidence="5">
    <location>
        <begin position="167"/>
        <end position="216"/>
    </location>
</feature>
<dbReference type="InterPro" id="IPR000716">
    <property type="entry name" value="Thyroglobulin_1"/>
</dbReference>
<dbReference type="PANTHER" id="PTHR19441:SF95">
    <property type="entry name" value="PERLWAPIN ISOFORM X1"/>
    <property type="match status" value="1"/>
</dbReference>
<feature type="domain" description="WAP" evidence="5">
    <location>
        <begin position="230"/>
        <end position="279"/>
    </location>
</feature>
<dbReference type="SUPFAM" id="SSF57610">
    <property type="entry name" value="Thyroglobulin type-1 domain"/>
    <property type="match status" value="2"/>
</dbReference>
<evidence type="ECO:0000259" key="4">
    <source>
        <dbReference type="PROSITE" id="PS51252"/>
    </source>
</evidence>
<gene>
    <name evidence="6" type="primary">Acey_s0088.g2161</name>
    <name evidence="6" type="ORF">Y032_0088g2161</name>
</gene>
<dbReference type="MEROPS" id="I17.005"/>
<evidence type="ECO:0000313" key="7">
    <source>
        <dbReference type="Proteomes" id="UP000024635"/>
    </source>
</evidence>
<dbReference type="InterPro" id="IPR028150">
    <property type="entry name" value="Lustrin_cystein"/>
</dbReference>
<dbReference type="Proteomes" id="UP000024635">
    <property type="component" value="Unassembled WGS sequence"/>
</dbReference>
<dbReference type="InterPro" id="IPR036857">
    <property type="entry name" value="Thyroglobulin_1_sf"/>
</dbReference>
<dbReference type="SUPFAM" id="SSF57256">
    <property type="entry name" value="Elafin-like"/>
    <property type="match status" value="2"/>
</dbReference>
<dbReference type="Pfam" id="PF00086">
    <property type="entry name" value="Thyroglobulin_1"/>
    <property type="match status" value="2"/>
</dbReference>
<comment type="caution">
    <text evidence="2">Lacks conserved residue(s) required for the propagation of feature annotation.</text>
</comment>
<dbReference type="Gene3D" id="4.10.800.10">
    <property type="entry name" value="Thyroglobulin type-1"/>
    <property type="match status" value="2"/>
</dbReference>
<comment type="caution">
    <text evidence="6">The sequence shown here is derived from an EMBL/GenBank/DDBJ whole genome shotgun (WGS) entry which is preliminary data.</text>
</comment>
<dbReference type="PANTHER" id="PTHR19441">
    <property type="entry name" value="WHEY ACDIC PROTEIN WAP"/>
    <property type="match status" value="1"/>
</dbReference>
<dbReference type="Gene3D" id="4.10.75.10">
    <property type="entry name" value="Elafin-like"/>
    <property type="match status" value="3"/>
</dbReference>
<dbReference type="Pfam" id="PF14625">
    <property type="entry name" value="Lustrin_cystein"/>
    <property type="match status" value="1"/>
</dbReference>
<feature type="domain" description="Antistasin-like" evidence="4">
    <location>
        <begin position="347"/>
        <end position="374"/>
    </location>
</feature>